<dbReference type="GO" id="GO:0003729">
    <property type="term" value="F:mRNA binding"/>
    <property type="evidence" value="ECO:0007669"/>
    <property type="project" value="UniProtKB-ARBA"/>
</dbReference>
<evidence type="ECO:0000313" key="6">
    <source>
        <dbReference type="Proteomes" id="UP001408789"/>
    </source>
</evidence>
<proteinExistence type="predicted"/>
<dbReference type="AlphaFoldDB" id="A0AAP0CL06"/>
<dbReference type="InterPro" id="IPR029071">
    <property type="entry name" value="Ubiquitin-like_domsf"/>
</dbReference>
<dbReference type="InterPro" id="IPR050158">
    <property type="entry name" value="Ubiquitin_ubiquitin-like"/>
</dbReference>
<feature type="domain" description="Ubiquitin-like" evidence="4">
    <location>
        <begin position="194"/>
        <end position="265"/>
    </location>
</feature>
<dbReference type="Proteomes" id="UP001408789">
    <property type="component" value="Unassembled WGS sequence"/>
</dbReference>
<sequence length="521" mass="58641">MVQTRAEKADKGKGIGKGKRKRKHTTTHVDSTKDMSYGYFNDDKINIKLPCGKIKSFGVQDSDTFGSIKLKIEAEEHIPFDKQELVYNQNVPLDKDTVSNLYMKKGDFLTLMTKSNGRIKIYVVDLYDTYSIYVKPDVTTIGDVISMTLHYDPDEVALALTFNEIVLEDSDTLASSNITDGSTLKVLVNSLGCVNIKVNMYTGKTITLPVRTTDTIEEVKVAIQDEEDIHPDEQVLIFNNMVLGDGGTLYDFGIRRDSTLVLMHRPFEFTASRRIFIKTLTGETVTQEVDPFDTIADVKAKIEGKVNVPFDEQEFIFNAIVLSDIHTVAGLRINDGCTLTLMHKPRVLFSKFMRISIKTLDGETITQEVTPSDTIRDLKAKIKDKVDVPCDEQELIFNEMVMSNVDTLADFNINKGSTLTLMRISSGLMRIFVNLLLEGKTITFTLDVRPSNTIADVKSKLFDMGKISRNMKDMGVLIFNRKHLEDGAILADYNIPKESTVRLSVGRDFRIPKEVKAEYSD</sequence>
<feature type="domain" description="Ubiquitin-like" evidence="4">
    <location>
        <begin position="43"/>
        <end position="118"/>
    </location>
</feature>
<dbReference type="SUPFAM" id="SSF54236">
    <property type="entry name" value="Ubiquitin-like"/>
    <property type="match status" value="6"/>
</dbReference>
<feature type="domain" description="Ubiquitin-like" evidence="4">
    <location>
        <begin position="353"/>
        <end position="422"/>
    </location>
</feature>
<dbReference type="CDD" id="cd17039">
    <property type="entry name" value="Ubl_ubiquitin_like"/>
    <property type="match status" value="2"/>
</dbReference>
<dbReference type="InterPro" id="IPR000626">
    <property type="entry name" value="Ubiquitin-like_dom"/>
</dbReference>
<feature type="compositionally biased region" description="Basic residues" evidence="3">
    <location>
        <begin position="14"/>
        <end position="26"/>
    </location>
</feature>
<dbReference type="InterPro" id="IPR019956">
    <property type="entry name" value="Ubiquitin_dom"/>
</dbReference>
<keyword evidence="1" id="KW-1017">Isopeptide bond</keyword>
<dbReference type="EMBL" id="JBCNJP010000023">
    <property type="protein sequence ID" value="KAK9058714.1"/>
    <property type="molecule type" value="Genomic_DNA"/>
</dbReference>
<name>A0AAP0CL06_9ASTR</name>
<dbReference type="Gene3D" id="3.10.20.90">
    <property type="entry name" value="Phosphatidylinositol 3-kinase Catalytic Subunit, Chain A, domain 1"/>
    <property type="match status" value="6"/>
</dbReference>
<evidence type="ECO:0000259" key="4">
    <source>
        <dbReference type="PROSITE" id="PS50053"/>
    </source>
</evidence>
<keyword evidence="2" id="KW-0832">Ubl conjugation</keyword>
<evidence type="ECO:0000256" key="2">
    <source>
        <dbReference type="ARBA" id="ARBA00022843"/>
    </source>
</evidence>
<reference evidence="5 6" key="1">
    <citation type="submission" date="2024-04" db="EMBL/GenBank/DDBJ databases">
        <title>The reference genome of an endangered Asteraceae, Deinandra increscens subsp. villosa, native to the Central Coast of California.</title>
        <authorList>
            <person name="Guilliams M."/>
            <person name="Hasenstab-Lehman K."/>
            <person name="Meyer R."/>
            <person name="Mcevoy S."/>
        </authorList>
    </citation>
    <scope>NUCLEOTIDE SEQUENCE [LARGE SCALE GENOMIC DNA]</scope>
    <source>
        <tissue evidence="5">Leaf</tissue>
    </source>
</reference>
<dbReference type="Pfam" id="PF00240">
    <property type="entry name" value="ubiquitin"/>
    <property type="match status" value="5"/>
</dbReference>
<feature type="domain" description="Ubiquitin-like" evidence="4">
    <location>
        <begin position="273"/>
        <end position="342"/>
    </location>
</feature>
<evidence type="ECO:0000256" key="1">
    <source>
        <dbReference type="ARBA" id="ARBA00022499"/>
    </source>
</evidence>
<accession>A0AAP0CL06</accession>
<dbReference type="PANTHER" id="PTHR10666">
    <property type="entry name" value="UBIQUITIN"/>
    <property type="match status" value="1"/>
</dbReference>
<feature type="region of interest" description="Disordered" evidence="3">
    <location>
        <begin position="1"/>
        <end position="28"/>
    </location>
</feature>
<keyword evidence="6" id="KW-1185">Reference proteome</keyword>
<evidence type="ECO:0000313" key="5">
    <source>
        <dbReference type="EMBL" id="KAK9058714.1"/>
    </source>
</evidence>
<gene>
    <name evidence="5" type="ORF">SSX86_023556</name>
</gene>
<dbReference type="SMART" id="SM00213">
    <property type="entry name" value="UBQ"/>
    <property type="match status" value="6"/>
</dbReference>
<comment type="caution">
    <text evidence="5">The sequence shown here is derived from an EMBL/GenBank/DDBJ whole genome shotgun (WGS) entry which is preliminary data.</text>
</comment>
<protein>
    <recommendedName>
        <fullName evidence="4">Ubiquitin-like domain-containing protein</fullName>
    </recommendedName>
</protein>
<dbReference type="PRINTS" id="PR00348">
    <property type="entry name" value="UBIQUITIN"/>
</dbReference>
<organism evidence="5 6">
    <name type="scientific">Deinandra increscens subsp. villosa</name>
    <dbReference type="NCBI Taxonomy" id="3103831"/>
    <lineage>
        <taxon>Eukaryota</taxon>
        <taxon>Viridiplantae</taxon>
        <taxon>Streptophyta</taxon>
        <taxon>Embryophyta</taxon>
        <taxon>Tracheophyta</taxon>
        <taxon>Spermatophyta</taxon>
        <taxon>Magnoliopsida</taxon>
        <taxon>eudicotyledons</taxon>
        <taxon>Gunneridae</taxon>
        <taxon>Pentapetalae</taxon>
        <taxon>asterids</taxon>
        <taxon>campanulids</taxon>
        <taxon>Asterales</taxon>
        <taxon>Asteraceae</taxon>
        <taxon>Asteroideae</taxon>
        <taxon>Heliantheae alliance</taxon>
        <taxon>Madieae</taxon>
        <taxon>Madiinae</taxon>
        <taxon>Deinandra</taxon>
    </lineage>
</organism>
<dbReference type="PROSITE" id="PS50053">
    <property type="entry name" value="UBIQUITIN_2"/>
    <property type="match status" value="5"/>
</dbReference>
<evidence type="ECO:0000256" key="3">
    <source>
        <dbReference type="SAM" id="MobiDB-lite"/>
    </source>
</evidence>
<feature type="domain" description="Ubiquitin-like" evidence="4">
    <location>
        <begin position="429"/>
        <end position="505"/>
    </location>
</feature>
<feature type="compositionally biased region" description="Basic and acidic residues" evidence="3">
    <location>
        <begin position="1"/>
        <end position="13"/>
    </location>
</feature>